<proteinExistence type="predicted"/>
<protein>
    <submittedName>
        <fullName evidence="1">Serine protease Do</fullName>
        <ecNumber evidence="1">3.4.21.107</ecNumber>
    </submittedName>
</protein>
<reference evidence="1" key="1">
    <citation type="submission" date="2023-07" db="EMBL/GenBank/DDBJ databases">
        <title>Sorghum-associated microbial communities from plants grown in Nebraska, USA.</title>
        <authorList>
            <person name="Schachtman D."/>
        </authorList>
    </citation>
    <scope>NUCLEOTIDE SEQUENCE</scope>
    <source>
        <strain evidence="1">2697</strain>
    </source>
</reference>
<dbReference type="EC" id="3.4.21.107" evidence="1"/>
<dbReference type="Proteomes" id="UP001246858">
    <property type="component" value="Unassembled WGS sequence"/>
</dbReference>
<sequence length="561" mass="60476">MNRLLLLLAALAVCFKLDAQTGRVDLKKLEPHVQKVVQKAYQASVAIALYNATTGASGASIFSGVVVDTAGYVLSVAHAVSPGTLYQITFPDGTKKLARGLGRIASNDAAMLKITEKGTWPYASMGWSSSLQKNMPCISISYPGTVGAKTPTVRLGYVAELKAPNGYLRSTCLMEPGDSGGPLFDMEGRVIGLHSRVDLSLDANFEVPVDTYRKYWNALNKIENYAALPAENDFEADPKPGQLNTLVGIGELNIMLNKSLKDRLIKTIFNIKSPYKNKKIQASILGTLIKTDGIIKDKKLKDKSLLISKSSMVGIPAMVELGPAQLVPAKVISRDVKNDLVLLQIDRKLNGGIDLKTVSDVEIKFNDLGKLLVSPQLNGNHCISTIGNTLIDIAKAPGTASIGLTAKTVAGKVVVAQVNPFGTASSVSVYQDDELLGINGKPILTVEDLDNEIDSYTLKDTAILQLSRRGVAFEKRVPVKITPESEMHIALKFTDGRSGRYSGFSKVMIHDGRLKPIACGGPLYGVDGKFYGINIARFSRTSSLAIPAVQLRKFIIESIKN</sequence>
<dbReference type="EMBL" id="JAVDTF010000004">
    <property type="protein sequence ID" value="MDR6785395.1"/>
    <property type="molecule type" value="Genomic_DNA"/>
</dbReference>
<evidence type="ECO:0000313" key="1">
    <source>
        <dbReference type="EMBL" id="MDR6785395.1"/>
    </source>
</evidence>
<organism evidence="1 2">
    <name type="scientific">Pedobacter africanus</name>
    <dbReference type="NCBI Taxonomy" id="151894"/>
    <lineage>
        <taxon>Bacteria</taxon>
        <taxon>Pseudomonadati</taxon>
        <taxon>Bacteroidota</taxon>
        <taxon>Sphingobacteriia</taxon>
        <taxon>Sphingobacteriales</taxon>
        <taxon>Sphingobacteriaceae</taxon>
        <taxon>Pedobacter</taxon>
    </lineage>
</organism>
<evidence type="ECO:0000313" key="2">
    <source>
        <dbReference type="Proteomes" id="UP001246858"/>
    </source>
</evidence>
<gene>
    <name evidence="1" type="ORF">J2X78_003980</name>
</gene>
<comment type="caution">
    <text evidence="1">The sequence shown here is derived from an EMBL/GenBank/DDBJ whole genome shotgun (WGS) entry which is preliminary data.</text>
</comment>
<accession>A0ACC6L181</accession>
<name>A0ACC6L181_9SPHI</name>
<keyword evidence="1" id="KW-0378">Hydrolase</keyword>
<keyword evidence="2" id="KW-1185">Reference proteome</keyword>
<keyword evidence="1" id="KW-0645">Protease</keyword>